<keyword evidence="2" id="KW-1185">Reference proteome</keyword>
<accession>A0A1N6EBA3</accession>
<dbReference type="AlphaFoldDB" id="A0A1N6EBA3"/>
<proteinExistence type="predicted"/>
<dbReference type="Proteomes" id="UP000184782">
    <property type="component" value="Unassembled WGS sequence"/>
</dbReference>
<evidence type="ECO:0000313" key="2">
    <source>
        <dbReference type="Proteomes" id="UP000184782"/>
    </source>
</evidence>
<name>A0A1N6EBA3_9FLAO</name>
<sequence>MEKLINFKSAKKINSIEQNLILVERKKGIDFTAFTLSMEKIELSALQEICNRFLTINFIVNIKKQHNIPWNAIEFLHNRNISFGTLGDFMRFCNNEDNEILLDKEFYFVSRALRQHTAVKSFKRLDNRRIEIERFGLPSIIAIMINEYDVTGESIRFARDLYGDFKVVIKTNPNGSITTQAHNINTQLDIECCTWGEFLGKLNSKWR</sequence>
<protein>
    <submittedName>
        <fullName evidence="1">Uncharacterized protein</fullName>
    </submittedName>
</protein>
<evidence type="ECO:0000313" key="1">
    <source>
        <dbReference type="EMBL" id="SIN80251.1"/>
    </source>
</evidence>
<reference evidence="2" key="1">
    <citation type="submission" date="2016-12" db="EMBL/GenBank/DDBJ databases">
        <authorList>
            <person name="Varghese N."/>
            <person name="Submissions S."/>
        </authorList>
    </citation>
    <scope>NUCLEOTIDE SEQUENCE [LARGE SCALE GENOMIC DNA]</scope>
    <source>
        <strain evidence="2">DSM 16779</strain>
    </source>
</reference>
<gene>
    <name evidence="1" type="ORF">SAMN05421769_0106</name>
</gene>
<organism evidence="1 2">
    <name type="scientific">Chryseobacterium scophthalmum</name>
    <dbReference type="NCBI Taxonomy" id="59733"/>
    <lineage>
        <taxon>Bacteria</taxon>
        <taxon>Pseudomonadati</taxon>
        <taxon>Bacteroidota</taxon>
        <taxon>Flavobacteriia</taxon>
        <taxon>Flavobacteriales</taxon>
        <taxon>Weeksellaceae</taxon>
        <taxon>Chryseobacterium group</taxon>
        <taxon>Chryseobacterium</taxon>
    </lineage>
</organism>
<dbReference type="STRING" id="59733.SAMN05421769_0106"/>
<dbReference type="EMBL" id="FSRQ01000001">
    <property type="protein sequence ID" value="SIN80251.1"/>
    <property type="molecule type" value="Genomic_DNA"/>
</dbReference>